<accession>M9RKL9</accession>
<feature type="domain" description="Putative DNA-binding" evidence="2">
    <location>
        <begin position="4"/>
        <end position="95"/>
    </location>
</feature>
<dbReference type="RefSeq" id="WP_015494135.1">
    <property type="nucleotide sequence ID" value="NC_020908.1"/>
</dbReference>
<dbReference type="InterPro" id="IPR044922">
    <property type="entry name" value="DUF2063_N_sf"/>
</dbReference>
<evidence type="ECO:0000259" key="2">
    <source>
        <dbReference type="Pfam" id="PF09836"/>
    </source>
</evidence>
<gene>
    <name evidence="3" type="ORF">OA238_c06840</name>
</gene>
<name>M9RKL9_9RHOB</name>
<evidence type="ECO:0000313" key="3">
    <source>
        <dbReference type="EMBL" id="AGI70906.1"/>
    </source>
</evidence>
<evidence type="ECO:0000313" key="4">
    <source>
        <dbReference type="Proteomes" id="UP000004688"/>
    </source>
</evidence>
<reference evidence="3 4" key="1">
    <citation type="journal article" date="2013" name="PLoS ONE">
        <title>Poles Apart: Arctic and Antarctic Octadecabacter strains Share High Genome Plasticity and a New Type of Xanthorhodopsin.</title>
        <authorList>
            <person name="Vollmers J."/>
            <person name="Voget S."/>
            <person name="Dietrich S."/>
            <person name="Gollnow K."/>
            <person name="Smits M."/>
            <person name="Meyer K."/>
            <person name="Brinkhoff T."/>
            <person name="Simon M."/>
            <person name="Daniel R."/>
        </authorList>
    </citation>
    <scope>NUCLEOTIDE SEQUENCE [LARGE SCALE GENOMIC DNA]</scope>
    <source>
        <strain evidence="3 4">238</strain>
    </source>
</reference>
<protein>
    <recommendedName>
        <fullName evidence="2">Putative DNA-binding domain-containing protein</fullName>
    </recommendedName>
</protein>
<feature type="region of interest" description="Disordered" evidence="1">
    <location>
        <begin position="1"/>
        <end position="30"/>
    </location>
</feature>
<dbReference type="InterPro" id="IPR018640">
    <property type="entry name" value="DUF2063"/>
</dbReference>
<organism evidence="3 4">
    <name type="scientific">Octadecabacter arcticus 238</name>
    <dbReference type="NCBI Taxonomy" id="391616"/>
    <lineage>
        <taxon>Bacteria</taxon>
        <taxon>Pseudomonadati</taxon>
        <taxon>Pseudomonadota</taxon>
        <taxon>Alphaproteobacteria</taxon>
        <taxon>Rhodobacterales</taxon>
        <taxon>Roseobacteraceae</taxon>
        <taxon>Octadecabacter</taxon>
    </lineage>
</organism>
<dbReference type="EMBL" id="CP003742">
    <property type="protein sequence ID" value="AGI70906.1"/>
    <property type="molecule type" value="Genomic_DNA"/>
</dbReference>
<dbReference type="STRING" id="391616.OA238_c06840"/>
<dbReference type="eggNOG" id="COG3219">
    <property type="taxonomic scope" value="Bacteria"/>
</dbReference>
<dbReference type="Pfam" id="PF09836">
    <property type="entry name" value="DUF2063"/>
    <property type="match status" value="1"/>
</dbReference>
<proteinExistence type="predicted"/>
<evidence type="ECO:0000256" key="1">
    <source>
        <dbReference type="SAM" id="MobiDB-lite"/>
    </source>
</evidence>
<dbReference type="HOGENOM" id="CLU_086594_0_1_5"/>
<dbReference type="Proteomes" id="UP000004688">
    <property type="component" value="Chromosome"/>
</dbReference>
<dbReference type="OrthoDB" id="4146344at2"/>
<dbReference type="KEGG" id="oar:OA238_c06840"/>
<dbReference type="Gene3D" id="1.10.150.690">
    <property type="entry name" value="DUF2063"/>
    <property type="match status" value="1"/>
</dbReference>
<keyword evidence="4" id="KW-1185">Reference proteome</keyword>
<dbReference type="AlphaFoldDB" id="M9RKL9"/>
<sequence>MITTQSSFRAALLDPTSPPPTGLRNPDGAQATKRFDVYRNNVAVSLTDALEAAFPVVAKLVGTDFFRAMAGVYLRAHPPKSPVLMFYGDDMPAFLAGFAPAKTVPYLPDVAHLELALRHSYHAADATPIAPNALARIAPDTLPNVTFTFAPSVHLIASRYPLQSIWLANTTGGEIGEVAQPCLVTRPEFDPTVDALTPQQAAVCRALIDAATLSQALRHGGSGFDLAPLLGLLLSRNALISLKT</sequence>